<reference evidence="4" key="1">
    <citation type="submission" date="2022-11" db="UniProtKB">
        <authorList>
            <consortium name="EnsemblMetazoa"/>
        </authorList>
    </citation>
    <scope>IDENTIFICATION</scope>
</reference>
<keyword evidence="2" id="KW-0677">Repeat</keyword>
<dbReference type="Gene3D" id="3.80.10.10">
    <property type="entry name" value="Ribonuclease Inhibitor"/>
    <property type="match status" value="2"/>
</dbReference>
<dbReference type="InterPro" id="IPR001611">
    <property type="entry name" value="Leu-rich_rpt"/>
</dbReference>
<accession>A0A914A263</accession>
<dbReference type="AlphaFoldDB" id="A0A914A263"/>
<dbReference type="InterPro" id="IPR032675">
    <property type="entry name" value="LRR_dom_sf"/>
</dbReference>
<dbReference type="InterPro" id="IPR050836">
    <property type="entry name" value="SDS22/Internalin_LRR"/>
</dbReference>
<dbReference type="EnsemblMetazoa" id="XM_038201807.1">
    <property type="protein sequence ID" value="XP_038057735.1"/>
    <property type="gene ID" value="LOC119729228"/>
</dbReference>
<evidence type="ECO:0008006" key="6">
    <source>
        <dbReference type="Google" id="ProtNLM"/>
    </source>
</evidence>
<protein>
    <recommendedName>
        <fullName evidence="6">Protein phosphatase 1 regulatory subunit 42</fullName>
    </recommendedName>
</protein>
<dbReference type="SUPFAM" id="SSF52058">
    <property type="entry name" value="L domain-like"/>
    <property type="match status" value="1"/>
</dbReference>
<proteinExistence type="predicted"/>
<dbReference type="Pfam" id="PF13855">
    <property type="entry name" value="LRR_8"/>
    <property type="match status" value="1"/>
</dbReference>
<name>A0A914A263_PATMI</name>
<dbReference type="PANTHER" id="PTHR46652">
    <property type="entry name" value="LEUCINE-RICH REPEAT AND IQ DOMAIN-CONTAINING PROTEIN 1-RELATED"/>
    <property type="match status" value="1"/>
</dbReference>
<dbReference type="CDD" id="cd21340">
    <property type="entry name" value="PPP1R42"/>
    <property type="match status" value="1"/>
</dbReference>
<dbReference type="Proteomes" id="UP000887568">
    <property type="component" value="Unplaced"/>
</dbReference>
<organism evidence="4 5">
    <name type="scientific">Patiria miniata</name>
    <name type="common">Bat star</name>
    <name type="synonym">Asterina miniata</name>
    <dbReference type="NCBI Taxonomy" id="46514"/>
    <lineage>
        <taxon>Eukaryota</taxon>
        <taxon>Metazoa</taxon>
        <taxon>Echinodermata</taxon>
        <taxon>Eleutherozoa</taxon>
        <taxon>Asterozoa</taxon>
        <taxon>Asteroidea</taxon>
        <taxon>Valvatacea</taxon>
        <taxon>Valvatida</taxon>
        <taxon>Asterinidae</taxon>
        <taxon>Patiria</taxon>
    </lineage>
</organism>
<dbReference type="GeneID" id="119729228"/>
<sequence>MVKLTLDLIARTSSSTRKKREENLQQYLKRLTHLSFAEKNIDEIDDLSQCRNLSVLYLYDNSIPQIPNLGFAANLTHLYLQNNQIGQIERLSPLQKLSKLYLGGNCITVLEGFEKLEQLKELHMEHQRLPRGEKLLFDPRSLASLSVCLQVLNVSGNNLDEITDLRLLQKLTQFICSDNKLRDLKTVANVIAWWPYLWRLDLSGNPLSHRAKYRDRVIVMNEKLVVLDGKEINQTEKMFLMSWKEAKEAKRKQREEAEQMRPELDGFAPPLPIAGTGRELPPVMPPKSSKSKQGGLKNIYIMPSMVGGKKRFEAVLAKSQSLPNSASKLKADRTVPVRQIVAPGVLKKSHSDLERSARAMMMHESRHTSYPDASGFGAASGKMHPMMNGNHIVPSSILL</sequence>
<evidence type="ECO:0000256" key="2">
    <source>
        <dbReference type="ARBA" id="ARBA00022737"/>
    </source>
</evidence>
<dbReference type="PROSITE" id="PS51450">
    <property type="entry name" value="LRR"/>
    <property type="match status" value="4"/>
</dbReference>
<keyword evidence="5" id="KW-1185">Reference proteome</keyword>
<dbReference type="PANTHER" id="PTHR46652:SF3">
    <property type="entry name" value="LEUCINE-RICH REPEAT-CONTAINING PROTEIN 9"/>
    <property type="match status" value="1"/>
</dbReference>
<keyword evidence="1" id="KW-0433">Leucine-rich repeat</keyword>
<evidence type="ECO:0000313" key="4">
    <source>
        <dbReference type="EnsemblMetazoa" id="XP_038057735.1"/>
    </source>
</evidence>
<dbReference type="RefSeq" id="XP_038057735.1">
    <property type="nucleotide sequence ID" value="XM_038201807.1"/>
</dbReference>
<feature type="region of interest" description="Disordered" evidence="3">
    <location>
        <begin position="251"/>
        <end position="270"/>
    </location>
</feature>
<feature type="compositionally biased region" description="Basic and acidic residues" evidence="3">
    <location>
        <begin position="251"/>
        <end position="264"/>
    </location>
</feature>
<dbReference type="OMA" id="RRFLMNW"/>
<dbReference type="SMART" id="SM00365">
    <property type="entry name" value="LRR_SD22"/>
    <property type="match status" value="4"/>
</dbReference>
<dbReference type="CTD" id="286187"/>
<evidence type="ECO:0000256" key="3">
    <source>
        <dbReference type="SAM" id="MobiDB-lite"/>
    </source>
</evidence>
<dbReference type="OrthoDB" id="10262005at2759"/>
<evidence type="ECO:0000256" key="1">
    <source>
        <dbReference type="ARBA" id="ARBA00022614"/>
    </source>
</evidence>
<evidence type="ECO:0000313" key="5">
    <source>
        <dbReference type="Proteomes" id="UP000887568"/>
    </source>
</evidence>